<accession>A0A9J6ZN84</accession>
<organism evidence="1 2">
    <name type="scientific">Xiashengella succiniciproducens</name>
    <dbReference type="NCBI Taxonomy" id="2949635"/>
    <lineage>
        <taxon>Bacteria</taxon>
        <taxon>Pseudomonadati</taxon>
        <taxon>Bacteroidota</taxon>
        <taxon>Bacteroidia</taxon>
        <taxon>Marinilabiliales</taxon>
        <taxon>Marinilabiliaceae</taxon>
        <taxon>Xiashengella</taxon>
    </lineage>
</organism>
<dbReference type="KEGG" id="alkq:M9189_09610"/>
<proteinExistence type="predicted"/>
<evidence type="ECO:0000313" key="2">
    <source>
        <dbReference type="Proteomes" id="UP001056426"/>
    </source>
</evidence>
<gene>
    <name evidence="1" type="ORF">M9189_09610</name>
</gene>
<dbReference type="AlphaFoldDB" id="A0A9J6ZN84"/>
<dbReference type="Gene3D" id="2.120.10.30">
    <property type="entry name" value="TolB, C-terminal domain"/>
    <property type="match status" value="1"/>
</dbReference>
<protein>
    <submittedName>
        <fullName evidence="1">6-bladed beta-propeller</fullName>
    </submittedName>
</protein>
<name>A0A9J6ZN84_9BACT</name>
<dbReference type="EMBL" id="CP098400">
    <property type="protein sequence ID" value="URW79107.1"/>
    <property type="molecule type" value="Genomic_DNA"/>
</dbReference>
<keyword evidence="2" id="KW-1185">Reference proteome</keyword>
<dbReference type="Proteomes" id="UP001056426">
    <property type="component" value="Chromosome"/>
</dbReference>
<reference evidence="1" key="1">
    <citation type="submission" date="2022-05" db="EMBL/GenBank/DDBJ databases">
        <authorList>
            <person name="Sun X."/>
        </authorList>
    </citation>
    <scope>NUCLEOTIDE SEQUENCE</scope>
    <source>
        <strain evidence="1">Ai-910</strain>
    </source>
</reference>
<dbReference type="InterPro" id="IPR011042">
    <property type="entry name" value="6-blade_b-propeller_TolB-like"/>
</dbReference>
<evidence type="ECO:0000313" key="1">
    <source>
        <dbReference type="EMBL" id="URW79107.1"/>
    </source>
</evidence>
<dbReference type="Pfam" id="PF17170">
    <property type="entry name" value="DUF5128"/>
    <property type="match status" value="1"/>
</dbReference>
<sequence length="480" mass="55313">MHKDTLLIIQRDTRLSGYLKTNQTSFATYEMTTESISPKQIKIASKLSELIPDRHSIAQTSLALLTHCHKFSTIRKKCIKKYLIVLAPLLALGCMNQQPKARYTKEEIATLQLNSTKDLTIETDSVIGIDLNPILKHETFDFGSKVAEVKIVKLETTNESLLDEIRKVIITDSFIYIFDDFQGGGIVVFEKDGKFIKRIPNGRGPGELIRLYDIAFDSHNDRLIAYQHSYLLYFNALGEFIKQDKLPFGFFNFAIIDSGFVFKTLDGQGNEHLGELMDYTILITDENFKLLSAGMPYLPNRNNMGIDNYLQKNDDLFITQGFNDTIYQYCAINKSIRAKYVLEYRNKIPEKILQANNETFKQSLTQNDYNFFFGKHLDNHTHSVFFLENWHKGFQTVIYRDKKSGNLIGGTHANYNLNEIPPMAYPKWTFREYFISAYYPNGREPFINKSSILSDADKSKLKSLTDDDNPILILFKLRAF</sequence>
<reference evidence="1" key="2">
    <citation type="submission" date="2022-06" db="EMBL/GenBank/DDBJ databases">
        <title>Xiashengella guii gen. nov. sp. nov., a bacterium isolated form anaerobic digestion tank.</title>
        <authorList>
            <person name="Huang H."/>
        </authorList>
    </citation>
    <scope>NUCLEOTIDE SEQUENCE</scope>
    <source>
        <strain evidence="1">Ai-910</strain>
    </source>
</reference>
<dbReference type="RefSeq" id="WP_250722727.1">
    <property type="nucleotide sequence ID" value="NZ_CP098400.1"/>
</dbReference>